<dbReference type="Pfam" id="PF25952">
    <property type="entry name" value="DUF7990"/>
    <property type="match status" value="1"/>
</dbReference>
<accession>A0A521BWV3</accession>
<protein>
    <submittedName>
        <fullName evidence="1">Uncharacterized protein</fullName>
    </submittedName>
</protein>
<dbReference type="Proteomes" id="UP000317315">
    <property type="component" value="Unassembled WGS sequence"/>
</dbReference>
<evidence type="ECO:0000313" key="1">
    <source>
        <dbReference type="EMBL" id="SMO51648.1"/>
    </source>
</evidence>
<organism evidence="1 2">
    <name type="scientific">Balnearium lithotrophicum</name>
    <dbReference type="NCBI Taxonomy" id="223788"/>
    <lineage>
        <taxon>Bacteria</taxon>
        <taxon>Pseudomonadati</taxon>
        <taxon>Aquificota</taxon>
        <taxon>Aquificia</taxon>
        <taxon>Desulfurobacteriales</taxon>
        <taxon>Desulfurobacteriaceae</taxon>
        <taxon>Balnearium</taxon>
    </lineage>
</organism>
<dbReference type="OrthoDB" id="5358049at2"/>
<dbReference type="RefSeq" id="WP_142934999.1">
    <property type="nucleotide sequence ID" value="NZ_FXTM01000008.1"/>
</dbReference>
<reference evidence="1 2" key="1">
    <citation type="submission" date="2017-05" db="EMBL/GenBank/DDBJ databases">
        <authorList>
            <person name="Varghese N."/>
            <person name="Submissions S."/>
        </authorList>
    </citation>
    <scope>NUCLEOTIDE SEQUENCE [LARGE SCALE GENOMIC DNA]</scope>
    <source>
        <strain evidence="1 2">DSM 16304</strain>
    </source>
</reference>
<dbReference type="InterPro" id="IPR058303">
    <property type="entry name" value="DUF7990"/>
</dbReference>
<name>A0A521BWV3_9BACT</name>
<evidence type="ECO:0000313" key="2">
    <source>
        <dbReference type="Proteomes" id="UP000317315"/>
    </source>
</evidence>
<keyword evidence="2" id="KW-1185">Reference proteome</keyword>
<gene>
    <name evidence="1" type="ORF">SAMN06269117_10860</name>
</gene>
<sequence>MRRLFEFLKLFFKGAVGDPFERVEYKEGTLNDQLLTVILSERLGIPNPMYYYLVELLPYLGEEVPNWEVRSSNRKTVLDRALKEFGEP</sequence>
<proteinExistence type="predicted"/>
<dbReference type="EMBL" id="FXTM01000008">
    <property type="protein sequence ID" value="SMO51648.1"/>
    <property type="molecule type" value="Genomic_DNA"/>
</dbReference>
<dbReference type="AlphaFoldDB" id="A0A521BWV3"/>